<protein>
    <submittedName>
        <fullName evidence="1">Uncharacterized protein</fullName>
    </submittedName>
</protein>
<accession>A0A811L9P3</accession>
<evidence type="ECO:0000313" key="2">
    <source>
        <dbReference type="Proteomes" id="UP000614601"/>
    </source>
</evidence>
<sequence length="111" mass="12936">MNKFQIVRCFSHCSWIGRQFNVNNKDRFGLLNKRIPHVEKLKTVEQVKKPGRVIDDTAAFLGFKDSDDVPTIQVPKSKEKKKFYGEQYYGNKKKQLKPAKVSFNTKDVNKT</sequence>
<dbReference type="EMBL" id="CAJFDH010000005">
    <property type="protein sequence ID" value="CAD5224931.1"/>
    <property type="molecule type" value="Genomic_DNA"/>
</dbReference>
<keyword evidence="2" id="KW-1185">Reference proteome</keyword>
<reference evidence="1" key="1">
    <citation type="submission" date="2020-09" db="EMBL/GenBank/DDBJ databases">
        <authorList>
            <person name="Kikuchi T."/>
        </authorList>
    </citation>
    <scope>NUCLEOTIDE SEQUENCE</scope>
    <source>
        <strain evidence="1">SH1</strain>
    </source>
</reference>
<dbReference type="AlphaFoldDB" id="A0A811L9P3"/>
<gene>
    <name evidence="1" type="ORF">BOKJ2_LOCUS11325</name>
</gene>
<name>A0A811L9P3_9BILA</name>
<evidence type="ECO:0000313" key="1">
    <source>
        <dbReference type="EMBL" id="CAD5224931.1"/>
    </source>
</evidence>
<proteinExistence type="predicted"/>
<organism evidence="1 2">
    <name type="scientific">Bursaphelenchus okinawaensis</name>
    <dbReference type="NCBI Taxonomy" id="465554"/>
    <lineage>
        <taxon>Eukaryota</taxon>
        <taxon>Metazoa</taxon>
        <taxon>Ecdysozoa</taxon>
        <taxon>Nematoda</taxon>
        <taxon>Chromadorea</taxon>
        <taxon>Rhabditida</taxon>
        <taxon>Tylenchina</taxon>
        <taxon>Tylenchomorpha</taxon>
        <taxon>Aphelenchoidea</taxon>
        <taxon>Aphelenchoididae</taxon>
        <taxon>Bursaphelenchus</taxon>
    </lineage>
</organism>
<comment type="caution">
    <text evidence="1">The sequence shown here is derived from an EMBL/GenBank/DDBJ whole genome shotgun (WGS) entry which is preliminary data.</text>
</comment>
<dbReference type="Proteomes" id="UP000783686">
    <property type="component" value="Unassembled WGS sequence"/>
</dbReference>
<dbReference type="Proteomes" id="UP000614601">
    <property type="component" value="Unassembled WGS sequence"/>
</dbReference>
<dbReference type="EMBL" id="CAJFCW020000005">
    <property type="protein sequence ID" value="CAG9120341.1"/>
    <property type="molecule type" value="Genomic_DNA"/>
</dbReference>